<dbReference type="Gene3D" id="3.30.420.40">
    <property type="match status" value="2"/>
</dbReference>
<gene>
    <name evidence="3" type="ORF">SAMN02746089_02548</name>
</gene>
<feature type="domain" description="Actin-like protein N-terminal" evidence="1">
    <location>
        <begin position="5"/>
        <end position="170"/>
    </location>
</feature>
<dbReference type="STRING" id="1121256.SAMN02746089_02548"/>
<evidence type="ECO:0000313" key="4">
    <source>
        <dbReference type="Proteomes" id="UP000184088"/>
    </source>
</evidence>
<name>A0A1M5EHG2_9THEO</name>
<dbReference type="InterPro" id="IPR043129">
    <property type="entry name" value="ATPase_NBD"/>
</dbReference>
<protein>
    <submittedName>
        <fullName evidence="3">Plasmid segregation protein ParM</fullName>
    </submittedName>
</protein>
<dbReference type="EMBL" id="FQVH01000045">
    <property type="protein sequence ID" value="SHF78679.1"/>
    <property type="molecule type" value="Genomic_DNA"/>
</dbReference>
<evidence type="ECO:0000259" key="1">
    <source>
        <dbReference type="Pfam" id="PF17989"/>
    </source>
</evidence>
<evidence type="ECO:0000259" key="2">
    <source>
        <dbReference type="Pfam" id="PF21522"/>
    </source>
</evidence>
<dbReference type="Pfam" id="PF21522">
    <property type="entry name" value="MreB-like_C"/>
    <property type="match status" value="1"/>
</dbReference>
<evidence type="ECO:0000313" key="3">
    <source>
        <dbReference type="EMBL" id="SHF78679.1"/>
    </source>
</evidence>
<proteinExistence type="predicted"/>
<dbReference type="CDD" id="cd24023">
    <property type="entry name" value="ASKHA_NBD_ParM_Alp7A-like"/>
    <property type="match status" value="1"/>
</dbReference>
<dbReference type="Proteomes" id="UP000184088">
    <property type="component" value="Unassembled WGS sequence"/>
</dbReference>
<keyword evidence="4" id="KW-1185">Reference proteome</keyword>
<reference evidence="3 4" key="1">
    <citation type="submission" date="2016-11" db="EMBL/GenBank/DDBJ databases">
        <authorList>
            <person name="Jaros S."/>
            <person name="Januszkiewicz K."/>
            <person name="Wedrychowicz H."/>
        </authorList>
    </citation>
    <scope>NUCLEOTIDE SEQUENCE [LARGE SCALE GENOMIC DNA]</scope>
    <source>
        <strain evidence="3 4">DSM 17918</strain>
    </source>
</reference>
<dbReference type="SUPFAM" id="SSF53067">
    <property type="entry name" value="Actin-like ATPase domain"/>
    <property type="match status" value="2"/>
</dbReference>
<accession>A0A1M5EHG2</accession>
<feature type="domain" description="Actin homologue MreB-like C-terminal" evidence="2">
    <location>
        <begin position="199"/>
        <end position="323"/>
    </location>
</feature>
<dbReference type="AlphaFoldDB" id="A0A1M5EHG2"/>
<dbReference type="RefSeq" id="WP_073346159.1">
    <property type="nucleotide sequence ID" value="NZ_FQVH01000045.1"/>
</dbReference>
<dbReference type="OrthoDB" id="5412507at2"/>
<dbReference type="Pfam" id="PF17989">
    <property type="entry name" value="ALP_N"/>
    <property type="match status" value="1"/>
</dbReference>
<organism evidence="3 4">
    <name type="scientific">Caldanaerobius fijiensis DSM 17918</name>
    <dbReference type="NCBI Taxonomy" id="1121256"/>
    <lineage>
        <taxon>Bacteria</taxon>
        <taxon>Bacillati</taxon>
        <taxon>Bacillota</taxon>
        <taxon>Clostridia</taxon>
        <taxon>Thermoanaerobacterales</taxon>
        <taxon>Thermoanaerobacteraceae</taxon>
        <taxon>Caldanaerobius</taxon>
    </lineage>
</organism>
<sequence>MKLIGIDIGNDSIKIKAKDNEINIMNLISAGYNRRVFGQEMGHLSNLLDVSIESKGKDLGRYFIGGLAFKENRGDMIEKSRGETKAESDTTYIMILASLAYALYDENNPVKKEYVTLGAGLPTEEYFNDRLLDLFKSRLKGTHKVTFHSPNFKGAQITIIIDRVEVIPEGTSAALSILYDDKGRFKEKYEHLRDKLILIIDIGSLTVDVSTMENGTFIGKGFFGINKGIADPLNSILLDLKNSYGYETSRHKLDYYLRRYGFIEFSGNKISLTEMAERHFEDFTRVMANQIYKELDMHGLNINDVHTAFIVGGGAITLKNYLDKYLHFSRLEFAENPLMANAEGYLKSISFIAASGEEEKKEVFEEEVAISKQE</sequence>
<dbReference type="InterPro" id="IPR040607">
    <property type="entry name" value="ALP_N"/>
</dbReference>
<dbReference type="InterPro" id="IPR049067">
    <property type="entry name" value="MreB-like_C"/>
</dbReference>